<protein>
    <recommendedName>
        <fullName evidence="6">Zn(2)-C6 fungal-type domain-containing protein</fullName>
    </recommendedName>
</protein>
<dbReference type="PANTHER" id="PTHR38111">
    <property type="entry name" value="ZN(2)-C6 FUNGAL-TYPE DOMAIN-CONTAINING PROTEIN-RELATED"/>
    <property type="match status" value="1"/>
</dbReference>
<keyword evidence="8" id="KW-1185">Reference proteome</keyword>
<dbReference type="GO" id="GO:0008270">
    <property type="term" value="F:zinc ion binding"/>
    <property type="evidence" value="ECO:0007669"/>
    <property type="project" value="InterPro"/>
</dbReference>
<dbReference type="GO" id="GO:0000981">
    <property type="term" value="F:DNA-binding transcription factor activity, RNA polymerase II-specific"/>
    <property type="evidence" value="ECO:0007669"/>
    <property type="project" value="InterPro"/>
</dbReference>
<evidence type="ECO:0000313" key="7">
    <source>
        <dbReference type="EMBL" id="OQD67205.1"/>
    </source>
</evidence>
<evidence type="ECO:0000256" key="1">
    <source>
        <dbReference type="ARBA" id="ARBA00023015"/>
    </source>
</evidence>
<dbReference type="SUPFAM" id="SSF57701">
    <property type="entry name" value="Zn2/Cys6 DNA-binding domain"/>
    <property type="match status" value="1"/>
</dbReference>
<proteinExistence type="predicted"/>
<feature type="domain" description="Zn(2)-C6 fungal-type" evidence="6">
    <location>
        <begin position="9"/>
        <end position="38"/>
    </location>
</feature>
<gene>
    <name evidence="7" type="ORF">PENDEC_c042G04700</name>
</gene>
<dbReference type="STRING" id="69771.A0A1V6NR54"/>
<dbReference type="OrthoDB" id="4314040at2759"/>
<dbReference type="GO" id="GO:0003677">
    <property type="term" value="F:DNA binding"/>
    <property type="evidence" value="ECO:0007669"/>
    <property type="project" value="UniProtKB-KW"/>
</dbReference>
<dbReference type="PANTHER" id="PTHR38111:SF11">
    <property type="entry name" value="TRANSCRIPTION FACTOR DOMAIN-CONTAINING PROTEIN-RELATED"/>
    <property type="match status" value="1"/>
</dbReference>
<evidence type="ECO:0000259" key="6">
    <source>
        <dbReference type="PROSITE" id="PS50048"/>
    </source>
</evidence>
<dbReference type="Proteomes" id="UP000191522">
    <property type="component" value="Unassembled WGS sequence"/>
</dbReference>
<sequence length="472" mass="52639">MPGVPTGRACDACRRQKKKCDENQPTCSRCARLKMKCVGSGMQRFKFQEEKRFSPPKRGNPNNSSEDAISTSLTHVSSNHVSTTRAIQHIYMRIAPGTPSSGLSNRLTNLTNAFIQTINRSTDLRYNLWWAFGAFMEDVPCRLGSNDALDCAIDAVTTAHRDFCSRHNASVDALAKYSRALRTLRVYLNDTFHAQSSNTLCAVTVLLICQMFLGQSTQYWSGHAEGAASILKARTDFGPRDMFEQKLFLSLRGMVLFEGLFNNRINLTPEEWTKLVTNDFDAFTPEGQMLQYLSQGPDLMRRGRVALQGDTTGVRDEVWTVYQNCMINLSILRLRARENDVSGIDMSQMSACDRALVRSFMYAHHERTYGIGLAVALFFNCLLGALGAHDGVSLFDAVYLAEEILALGDRSAAWRPIGTLYLIVCLSAAWAATTDPQLRARLLVAIQDYGSDLRVRGSQFTVSELDLTAEQI</sequence>
<reference evidence="8" key="1">
    <citation type="journal article" date="2017" name="Nat. Microbiol.">
        <title>Global analysis of biosynthetic gene clusters reveals vast potential of secondary metabolite production in Penicillium species.</title>
        <authorList>
            <person name="Nielsen J.C."/>
            <person name="Grijseels S."/>
            <person name="Prigent S."/>
            <person name="Ji B."/>
            <person name="Dainat J."/>
            <person name="Nielsen K.F."/>
            <person name="Frisvad J.C."/>
            <person name="Workman M."/>
            <person name="Nielsen J."/>
        </authorList>
    </citation>
    <scope>NUCLEOTIDE SEQUENCE [LARGE SCALE GENOMIC DNA]</scope>
    <source>
        <strain evidence="8">IBT 11843</strain>
    </source>
</reference>
<dbReference type="EMBL" id="MDYL01000042">
    <property type="protein sequence ID" value="OQD67205.1"/>
    <property type="molecule type" value="Genomic_DNA"/>
</dbReference>
<evidence type="ECO:0000256" key="4">
    <source>
        <dbReference type="ARBA" id="ARBA00023242"/>
    </source>
</evidence>
<keyword evidence="4" id="KW-0539">Nucleus</keyword>
<organism evidence="7 8">
    <name type="scientific">Penicillium decumbens</name>
    <dbReference type="NCBI Taxonomy" id="69771"/>
    <lineage>
        <taxon>Eukaryota</taxon>
        <taxon>Fungi</taxon>
        <taxon>Dikarya</taxon>
        <taxon>Ascomycota</taxon>
        <taxon>Pezizomycotina</taxon>
        <taxon>Eurotiomycetes</taxon>
        <taxon>Eurotiomycetidae</taxon>
        <taxon>Eurotiales</taxon>
        <taxon>Aspergillaceae</taxon>
        <taxon>Penicillium</taxon>
    </lineage>
</organism>
<evidence type="ECO:0000256" key="5">
    <source>
        <dbReference type="SAM" id="MobiDB-lite"/>
    </source>
</evidence>
<keyword evidence="2" id="KW-0238">DNA-binding</keyword>
<dbReference type="Pfam" id="PF00172">
    <property type="entry name" value="Zn_clus"/>
    <property type="match status" value="1"/>
</dbReference>
<dbReference type="InterPro" id="IPR001138">
    <property type="entry name" value="Zn2Cys6_DnaBD"/>
</dbReference>
<comment type="caution">
    <text evidence="7">The sequence shown here is derived from an EMBL/GenBank/DDBJ whole genome shotgun (WGS) entry which is preliminary data.</text>
</comment>
<accession>A0A1V6NR54</accession>
<dbReference type="InterPro" id="IPR036864">
    <property type="entry name" value="Zn2-C6_fun-type_DNA-bd_sf"/>
</dbReference>
<evidence type="ECO:0000313" key="8">
    <source>
        <dbReference type="Proteomes" id="UP000191522"/>
    </source>
</evidence>
<evidence type="ECO:0000256" key="2">
    <source>
        <dbReference type="ARBA" id="ARBA00023125"/>
    </source>
</evidence>
<dbReference type="SMART" id="SM00066">
    <property type="entry name" value="GAL4"/>
    <property type="match status" value="1"/>
</dbReference>
<name>A0A1V6NR54_PENDC</name>
<dbReference type="PROSITE" id="PS50048">
    <property type="entry name" value="ZN2_CY6_FUNGAL_2"/>
    <property type="match status" value="1"/>
</dbReference>
<evidence type="ECO:0000256" key="3">
    <source>
        <dbReference type="ARBA" id="ARBA00023163"/>
    </source>
</evidence>
<feature type="region of interest" description="Disordered" evidence="5">
    <location>
        <begin position="48"/>
        <end position="68"/>
    </location>
</feature>
<dbReference type="AlphaFoldDB" id="A0A1V6NR54"/>
<dbReference type="PROSITE" id="PS00463">
    <property type="entry name" value="ZN2_CY6_FUNGAL_1"/>
    <property type="match status" value="1"/>
</dbReference>
<dbReference type="CDD" id="cd00067">
    <property type="entry name" value="GAL4"/>
    <property type="match status" value="1"/>
</dbReference>
<keyword evidence="3" id="KW-0804">Transcription</keyword>
<dbReference type="InterPro" id="IPR053178">
    <property type="entry name" value="Osmoadaptation_assoc"/>
</dbReference>
<dbReference type="Gene3D" id="4.10.240.10">
    <property type="entry name" value="Zn(2)-C6 fungal-type DNA-binding domain"/>
    <property type="match status" value="1"/>
</dbReference>
<dbReference type="OMA" id="WAVTADP"/>
<keyword evidence="1" id="KW-0805">Transcription regulation</keyword>